<keyword evidence="4" id="KW-0067">ATP-binding</keyword>
<dbReference type="PROSITE" id="PS51459">
    <property type="entry name" value="FIDO"/>
    <property type="match status" value="1"/>
</dbReference>
<evidence type="ECO:0000313" key="10">
    <source>
        <dbReference type="EMBL" id="ABI24718.1"/>
    </source>
</evidence>
<evidence type="ECO:0000256" key="8">
    <source>
        <dbReference type="SAM" id="MobiDB-lite"/>
    </source>
</evidence>
<proteinExistence type="predicted"/>
<sequence>MGKGYSEEEIKDKLSFIRLSELRENPIKGNFDLEHLKKLNGYIFQDSPDVAGKFRPEVKISGNELWQKVRSYSGFGSITVCYSPMDSKSIKEAESVLNSVNIERLKTLDKSEFAKEIASIYKKLDYIHPFPDGNSRTLREFTRTLSEEAGFKLDWAKSTQTEVYLARDFEVNSISLLRASTPTQKMALQDEIDAIRYHKEYKPLEKIIECSLSKLSVEQSKVYKIEFSFNKELSEKIGKKSYDVLVNGIKSDVLLKRDNQLSKALEGLANHKDLREKGISAESLKSGTIQPLMLPNEFKVNRPENRKIDALGSKIESKSTSDLQKKSKGFSL</sequence>
<gene>
    <name evidence="10" type="ordered locus">HS_0441</name>
</gene>
<dbReference type="SUPFAM" id="SSF140931">
    <property type="entry name" value="Fic-like"/>
    <property type="match status" value="1"/>
</dbReference>
<evidence type="ECO:0000256" key="4">
    <source>
        <dbReference type="ARBA" id="ARBA00022840"/>
    </source>
</evidence>
<feature type="compositionally biased region" description="Basic and acidic residues" evidence="8">
    <location>
        <begin position="311"/>
        <end position="325"/>
    </location>
</feature>
<protein>
    <recommendedName>
        <fullName evidence="5">protein adenylyltransferase</fullName>
        <ecNumber evidence="5">2.7.7.108</ecNumber>
    </recommendedName>
</protein>
<keyword evidence="1" id="KW-0808">Transferase</keyword>
<feature type="domain" description="Fido" evidence="9">
    <location>
        <begin position="31"/>
        <end position="194"/>
    </location>
</feature>
<dbReference type="EMBL" id="CP000436">
    <property type="protein sequence ID" value="ABI24718.1"/>
    <property type="molecule type" value="Genomic_DNA"/>
</dbReference>
<dbReference type="InterPro" id="IPR036597">
    <property type="entry name" value="Fido-like_dom_sf"/>
</dbReference>
<keyword evidence="2" id="KW-0548">Nucleotidyltransferase</keyword>
<dbReference type="EC" id="2.7.7.108" evidence="5"/>
<dbReference type="PANTHER" id="PTHR39560">
    <property type="entry name" value="PROTEIN ADENYLYLTRANSFERASE FIC-RELATED"/>
    <property type="match status" value="1"/>
</dbReference>
<evidence type="ECO:0000259" key="9">
    <source>
        <dbReference type="PROSITE" id="PS51459"/>
    </source>
</evidence>
<dbReference type="AlphaFoldDB" id="Q0I2B3"/>
<comment type="catalytic activity">
    <reaction evidence="7">
        <text>L-tyrosyl-[protein] + ATP = O-(5'-adenylyl)-L-tyrosyl-[protein] + diphosphate</text>
        <dbReference type="Rhea" id="RHEA:54288"/>
        <dbReference type="Rhea" id="RHEA-COMP:10136"/>
        <dbReference type="Rhea" id="RHEA-COMP:13846"/>
        <dbReference type="ChEBI" id="CHEBI:30616"/>
        <dbReference type="ChEBI" id="CHEBI:33019"/>
        <dbReference type="ChEBI" id="CHEBI:46858"/>
        <dbReference type="ChEBI" id="CHEBI:83624"/>
        <dbReference type="EC" id="2.7.7.108"/>
    </reaction>
</comment>
<evidence type="ECO:0000256" key="2">
    <source>
        <dbReference type="ARBA" id="ARBA00022695"/>
    </source>
</evidence>
<comment type="catalytic activity">
    <reaction evidence="6">
        <text>L-threonyl-[protein] + ATP = 3-O-(5'-adenylyl)-L-threonyl-[protein] + diphosphate</text>
        <dbReference type="Rhea" id="RHEA:54292"/>
        <dbReference type="Rhea" id="RHEA-COMP:11060"/>
        <dbReference type="Rhea" id="RHEA-COMP:13847"/>
        <dbReference type="ChEBI" id="CHEBI:30013"/>
        <dbReference type="ChEBI" id="CHEBI:30616"/>
        <dbReference type="ChEBI" id="CHEBI:33019"/>
        <dbReference type="ChEBI" id="CHEBI:138113"/>
        <dbReference type="EC" id="2.7.7.108"/>
    </reaction>
</comment>
<reference evidence="10" key="1">
    <citation type="submission" date="2006-08" db="EMBL/GenBank/DDBJ databases">
        <title>Complete genome sequence of Haemophilus somnus 129PT.</title>
        <authorList>
            <person name="Copeland A."/>
            <person name="Lucas S."/>
            <person name="Lapidus A."/>
            <person name="Barry K."/>
            <person name="Glavina del Rio T."/>
            <person name="Hammon N."/>
            <person name="Dalin E."/>
            <person name="Tice H."/>
            <person name="Pitluck S."/>
            <person name="Brettin T.S."/>
            <person name="Bruce D."/>
            <person name="Challacombe J.F."/>
            <person name="Chertkov O."/>
            <person name="Detter J.C."/>
            <person name="Gilna P."/>
            <person name="Han S."/>
            <person name="Misra M."/>
            <person name="Tapia R."/>
            <person name="Thayer N.N."/>
            <person name="Xie G."/>
            <person name="Inzana T.J."/>
            <person name="Duncan A.J."/>
            <person name="Siddaramppa S."/>
            <person name="Richardson P."/>
        </authorList>
    </citation>
    <scope>NUCLEOTIDE SEQUENCE</scope>
    <source>
        <strain evidence="10">129PT</strain>
    </source>
</reference>
<dbReference type="KEGG" id="hso:HS_0441"/>
<organism evidence="10">
    <name type="scientific">Histophilus somni (strain 129Pt)</name>
    <name type="common">Haemophilus somnus</name>
    <dbReference type="NCBI Taxonomy" id="205914"/>
    <lineage>
        <taxon>Bacteria</taxon>
        <taxon>Pseudomonadati</taxon>
        <taxon>Pseudomonadota</taxon>
        <taxon>Gammaproteobacteria</taxon>
        <taxon>Pasteurellales</taxon>
        <taxon>Pasteurellaceae</taxon>
        <taxon>Histophilus</taxon>
    </lineage>
</organism>
<keyword evidence="3" id="KW-0547">Nucleotide-binding</keyword>
<dbReference type="PANTHER" id="PTHR39560:SF1">
    <property type="entry name" value="PROTEIN ADENYLYLTRANSFERASE FIC-RELATED"/>
    <property type="match status" value="1"/>
</dbReference>
<dbReference type="GO" id="GO:0005524">
    <property type="term" value="F:ATP binding"/>
    <property type="evidence" value="ECO:0007669"/>
    <property type="project" value="UniProtKB-KW"/>
</dbReference>
<dbReference type="GO" id="GO:0070733">
    <property type="term" value="F:AMPylase activity"/>
    <property type="evidence" value="ECO:0007669"/>
    <property type="project" value="UniProtKB-EC"/>
</dbReference>
<dbReference type="eggNOG" id="COG2184">
    <property type="taxonomic scope" value="Bacteria"/>
</dbReference>
<feature type="region of interest" description="Disordered" evidence="8">
    <location>
        <begin position="311"/>
        <end position="332"/>
    </location>
</feature>
<evidence type="ECO:0000256" key="1">
    <source>
        <dbReference type="ARBA" id="ARBA00022679"/>
    </source>
</evidence>
<evidence type="ECO:0000256" key="7">
    <source>
        <dbReference type="ARBA" id="ARBA00048696"/>
    </source>
</evidence>
<evidence type="ECO:0000256" key="6">
    <source>
        <dbReference type="ARBA" id="ARBA00047939"/>
    </source>
</evidence>
<evidence type="ECO:0000256" key="3">
    <source>
        <dbReference type="ARBA" id="ARBA00022741"/>
    </source>
</evidence>
<dbReference type="GO" id="GO:0051302">
    <property type="term" value="P:regulation of cell division"/>
    <property type="evidence" value="ECO:0007669"/>
    <property type="project" value="TreeGrafter"/>
</dbReference>
<dbReference type="HOGENOM" id="CLU_766748_0_0_6"/>
<accession>Q0I2B3</accession>
<dbReference type="InterPro" id="IPR003812">
    <property type="entry name" value="Fido"/>
</dbReference>
<dbReference type="Gene3D" id="1.10.3290.10">
    <property type="entry name" value="Fido-like domain"/>
    <property type="match status" value="1"/>
</dbReference>
<evidence type="ECO:0000256" key="5">
    <source>
        <dbReference type="ARBA" id="ARBA00034531"/>
    </source>
</evidence>
<dbReference type="Pfam" id="PF02661">
    <property type="entry name" value="Fic"/>
    <property type="match status" value="1"/>
</dbReference>
<name>Q0I2B3_HISS1</name>